<feature type="transmembrane region" description="Helical" evidence="6">
    <location>
        <begin position="61"/>
        <end position="81"/>
    </location>
</feature>
<dbReference type="GO" id="GO:0033119">
    <property type="term" value="P:negative regulation of RNA splicing"/>
    <property type="evidence" value="ECO:0007669"/>
    <property type="project" value="TreeGrafter"/>
</dbReference>
<keyword evidence="4 6" id="KW-1133">Transmembrane helix</keyword>
<dbReference type="PANTHER" id="PTHR23291:SF32">
    <property type="entry name" value="BAX INHIBITOR 1"/>
    <property type="match status" value="1"/>
</dbReference>
<evidence type="ECO:0000256" key="4">
    <source>
        <dbReference type="ARBA" id="ARBA00022989"/>
    </source>
</evidence>
<reference evidence="7" key="1">
    <citation type="journal article" date="2018" name="Biosci. Biotechnol. Biochem.">
        <title>Polysaccharide hydrolase of the hadal zone amphipods Hirondellea gigas.</title>
        <authorList>
            <person name="Kobayashi H."/>
            <person name="Nagahama T."/>
            <person name="Arai W."/>
            <person name="Sasagawa Y."/>
            <person name="Umeda M."/>
            <person name="Hayashi T."/>
            <person name="Nikaido I."/>
            <person name="Watanabe H."/>
            <person name="Oguri K."/>
            <person name="Kitazato H."/>
            <person name="Fujioka K."/>
            <person name="Kido Y."/>
            <person name="Takami H."/>
        </authorList>
    </citation>
    <scope>NUCLEOTIDE SEQUENCE</scope>
    <source>
        <tissue evidence="7">Whole body</tissue>
    </source>
</reference>
<dbReference type="InterPro" id="IPR006214">
    <property type="entry name" value="Bax_inhibitor_1-related"/>
</dbReference>
<dbReference type="EMBL" id="IACF01000131">
    <property type="protein sequence ID" value="LAB65939.1"/>
    <property type="molecule type" value="mRNA"/>
</dbReference>
<dbReference type="GO" id="GO:2001234">
    <property type="term" value="P:negative regulation of apoptotic signaling pathway"/>
    <property type="evidence" value="ECO:0007669"/>
    <property type="project" value="TreeGrafter"/>
</dbReference>
<evidence type="ECO:0000256" key="3">
    <source>
        <dbReference type="ARBA" id="ARBA00022692"/>
    </source>
</evidence>
<evidence type="ECO:0000313" key="7">
    <source>
        <dbReference type="EMBL" id="LAB65939.1"/>
    </source>
</evidence>
<evidence type="ECO:0000256" key="5">
    <source>
        <dbReference type="ARBA" id="ARBA00023136"/>
    </source>
</evidence>
<dbReference type="AlphaFoldDB" id="A0A2P2HVW9"/>
<dbReference type="GO" id="GO:0034620">
    <property type="term" value="P:cellular response to unfolded protein"/>
    <property type="evidence" value="ECO:0007669"/>
    <property type="project" value="TreeGrafter"/>
</dbReference>
<evidence type="ECO:0000256" key="6">
    <source>
        <dbReference type="RuleBase" id="RU004379"/>
    </source>
</evidence>
<protein>
    <submittedName>
        <fullName evidence="7">Bax inhibitor 1-like</fullName>
    </submittedName>
</protein>
<dbReference type="PANTHER" id="PTHR23291">
    <property type="entry name" value="BAX INHIBITOR-RELATED"/>
    <property type="match status" value="1"/>
</dbReference>
<comment type="subcellular location">
    <subcellularLocation>
        <location evidence="1">Membrane</location>
        <topology evidence="1">Multi-pass membrane protein</topology>
    </subcellularLocation>
</comment>
<dbReference type="GO" id="GO:0019899">
    <property type="term" value="F:enzyme binding"/>
    <property type="evidence" value="ECO:0007669"/>
    <property type="project" value="TreeGrafter"/>
</dbReference>
<evidence type="ECO:0000256" key="1">
    <source>
        <dbReference type="ARBA" id="ARBA00004141"/>
    </source>
</evidence>
<dbReference type="GO" id="GO:0031966">
    <property type="term" value="C:mitochondrial membrane"/>
    <property type="evidence" value="ECO:0007669"/>
    <property type="project" value="TreeGrafter"/>
</dbReference>
<dbReference type="Pfam" id="PF01027">
    <property type="entry name" value="Bax1-I"/>
    <property type="match status" value="1"/>
</dbReference>
<feature type="transmembrane region" description="Helical" evidence="6">
    <location>
        <begin position="121"/>
        <end position="141"/>
    </location>
</feature>
<name>A0A2P2HVW9_9CRUS</name>
<keyword evidence="5 6" id="KW-0472">Membrane</keyword>
<feature type="transmembrane region" description="Helical" evidence="6">
    <location>
        <begin position="93"/>
        <end position="115"/>
    </location>
</feature>
<comment type="similarity">
    <text evidence="2 6">Belongs to the BI1 family.</text>
</comment>
<evidence type="ECO:0000256" key="2">
    <source>
        <dbReference type="ARBA" id="ARBA00010350"/>
    </source>
</evidence>
<keyword evidence="3 6" id="KW-0812">Transmembrane</keyword>
<feature type="transmembrane region" description="Helical" evidence="6">
    <location>
        <begin position="38"/>
        <end position="55"/>
    </location>
</feature>
<sequence length="247" mass="26833">MATSGRQPSGINGINLERFARGLTDNIEPPVRKHLKNVYASVTMAAICAAAGGYAHLYSSLIGAGLLTGLGALGTMLALMATPHNGKNQITRLSLLAVFGFLSGTNLGPLLQMAIIVNPAVIMEALLGTAVVFACFSLAALYAPRGQYLYLGGSLMSLLSTLCWMSLFNLFIGSRLIFQAHLYLSLAVMCAFVVFDTQLIIEKKRLGNDDYIMHGLELFIDFISIFRKLLIILTDKDANNQKRNKRN</sequence>
<proteinExistence type="evidence at transcript level"/>
<feature type="transmembrane region" description="Helical" evidence="6">
    <location>
        <begin position="148"/>
        <end position="170"/>
    </location>
</feature>
<dbReference type="CDD" id="cd10430">
    <property type="entry name" value="BI-1"/>
    <property type="match status" value="1"/>
</dbReference>
<organism evidence="7">
    <name type="scientific">Hirondellea gigas</name>
    <dbReference type="NCBI Taxonomy" id="1518452"/>
    <lineage>
        <taxon>Eukaryota</taxon>
        <taxon>Metazoa</taxon>
        <taxon>Ecdysozoa</taxon>
        <taxon>Arthropoda</taxon>
        <taxon>Crustacea</taxon>
        <taxon>Multicrustacea</taxon>
        <taxon>Malacostraca</taxon>
        <taxon>Eumalacostraca</taxon>
        <taxon>Peracarida</taxon>
        <taxon>Amphipoda</taxon>
        <taxon>Amphilochidea</taxon>
        <taxon>Lysianassida</taxon>
        <taxon>Lysianassidira</taxon>
        <taxon>Lysianassoidea</taxon>
        <taxon>Lysianassidae</taxon>
        <taxon>Hirondellea</taxon>
    </lineage>
</organism>
<feature type="transmembrane region" description="Helical" evidence="6">
    <location>
        <begin position="176"/>
        <end position="195"/>
    </location>
</feature>
<accession>A0A2P2HVW9</accession>